<dbReference type="InterPro" id="IPR008971">
    <property type="entry name" value="HSP40/DnaJ_pept-bd"/>
</dbReference>
<accession>A0A5C4JXA3</accession>
<dbReference type="Proteomes" id="UP000307874">
    <property type="component" value="Unassembled WGS sequence"/>
</dbReference>
<organism evidence="4 5">
    <name type="scientific">Martelella lutilitoris</name>
    <dbReference type="NCBI Taxonomy" id="2583532"/>
    <lineage>
        <taxon>Bacteria</taxon>
        <taxon>Pseudomonadati</taxon>
        <taxon>Pseudomonadota</taxon>
        <taxon>Alphaproteobacteria</taxon>
        <taxon>Hyphomicrobiales</taxon>
        <taxon>Aurantimonadaceae</taxon>
        <taxon>Martelella</taxon>
    </lineage>
</organism>
<dbReference type="CDD" id="cd10747">
    <property type="entry name" value="DnaJ_C"/>
    <property type="match status" value="1"/>
</dbReference>
<dbReference type="SUPFAM" id="SSF46565">
    <property type="entry name" value="Chaperone J-domain"/>
    <property type="match status" value="1"/>
</dbReference>
<dbReference type="CDD" id="cd06257">
    <property type="entry name" value="DnaJ"/>
    <property type="match status" value="1"/>
</dbReference>
<dbReference type="GO" id="GO:0051082">
    <property type="term" value="F:unfolded protein binding"/>
    <property type="evidence" value="ECO:0007669"/>
    <property type="project" value="InterPro"/>
</dbReference>
<feature type="domain" description="J" evidence="3">
    <location>
        <begin position="7"/>
        <end position="72"/>
    </location>
</feature>
<dbReference type="RefSeq" id="WP_138746896.1">
    <property type="nucleotide sequence ID" value="NZ_VCLB01000001.1"/>
</dbReference>
<evidence type="ECO:0000313" key="4">
    <source>
        <dbReference type="EMBL" id="TNB49857.1"/>
    </source>
</evidence>
<dbReference type="InterPro" id="IPR036869">
    <property type="entry name" value="J_dom_sf"/>
</dbReference>
<feature type="region of interest" description="Disordered" evidence="2">
    <location>
        <begin position="292"/>
        <end position="312"/>
    </location>
</feature>
<dbReference type="OrthoDB" id="9779889at2"/>
<keyword evidence="1" id="KW-0143">Chaperone</keyword>
<dbReference type="PROSITE" id="PS50076">
    <property type="entry name" value="DNAJ_2"/>
    <property type="match status" value="1"/>
</dbReference>
<proteinExistence type="predicted"/>
<dbReference type="SMART" id="SM00271">
    <property type="entry name" value="DnaJ"/>
    <property type="match status" value="1"/>
</dbReference>
<dbReference type="AlphaFoldDB" id="A0A5C4JXA3"/>
<evidence type="ECO:0000259" key="3">
    <source>
        <dbReference type="PROSITE" id="PS50076"/>
    </source>
</evidence>
<dbReference type="PANTHER" id="PTHR43096:SF52">
    <property type="entry name" value="DNAJ HOMOLOG 1, MITOCHONDRIAL-RELATED"/>
    <property type="match status" value="1"/>
</dbReference>
<evidence type="ECO:0000256" key="2">
    <source>
        <dbReference type="SAM" id="MobiDB-lite"/>
    </source>
</evidence>
<dbReference type="GO" id="GO:0042026">
    <property type="term" value="P:protein refolding"/>
    <property type="evidence" value="ECO:0007669"/>
    <property type="project" value="TreeGrafter"/>
</dbReference>
<reference evidence="4 5" key="1">
    <citation type="submission" date="2019-05" db="EMBL/GenBank/DDBJ databases">
        <authorList>
            <person name="Lee S.D."/>
        </authorList>
    </citation>
    <scope>NUCLEOTIDE SEQUENCE [LARGE SCALE GENOMIC DNA]</scope>
    <source>
        <strain evidence="4 5">GH2-6</strain>
    </source>
</reference>
<evidence type="ECO:0000256" key="1">
    <source>
        <dbReference type="ARBA" id="ARBA00023186"/>
    </source>
</evidence>
<dbReference type="Gene3D" id="1.10.287.110">
    <property type="entry name" value="DnaJ domain"/>
    <property type="match status" value="1"/>
</dbReference>
<evidence type="ECO:0000313" key="5">
    <source>
        <dbReference type="Proteomes" id="UP000307874"/>
    </source>
</evidence>
<feature type="region of interest" description="Disordered" evidence="2">
    <location>
        <begin position="243"/>
        <end position="268"/>
    </location>
</feature>
<gene>
    <name evidence="4" type="ORF">FF124_02530</name>
</gene>
<reference evidence="4 5" key="2">
    <citation type="submission" date="2019-06" db="EMBL/GenBank/DDBJ databases">
        <title>Martelella lutilitoris sp. nov., isolated from a tidal mudflat.</title>
        <authorList>
            <person name="Kim Y.-J."/>
        </authorList>
    </citation>
    <scope>NUCLEOTIDE SEQUENCE [LARGE SCALE GENOMIC DNA]</scope>
    <source>
        <strain evidence="4 5">GH2-6</strain>
    </source>
</reference>
<dbReference type="Gene3D" id="2.60.260.20">
    <property type="entry name" value="Urease metallochaperone UreE, N-terminal domain"/>
    <property type="match status" value="2"/>
</dbReference>
<keyword evidence="5" id="KW-1185">Reference proteome</keyword>
<dbReference type="PANTHER" id="PTHR43096">
    <property type="entry name" value="DNAJ HOMOLOG 1, MITOCHONDRIAL-RELATED"/>
    <property type="match status" value="1"/>
</dbReference>
<dbReference type="GO" id="GO:0005737">
    <property type="term" value="C:cytoplasm"/>
    <property type="evidence" value="ECO:0007669"/>
    <property type="project" value="TreeGrafter"/>
</dbReference>
<dbReference type="InterPro" id="IPR001623">
    <property type="entry name" value="DnaJ_domain"/>
</dbReference>
<dbReference type="Pfam" id="PF00226">
    <property type="entry name" value="DnaJ"/>
    <property type="match status" value="1"/>
</dbReference>
<dbReference type="InterPro" id="IPR002939">
    <property type="entry name" value="DnaJ_C"/>
</dbReference>
<dbReference type="PRINTS" id="PR00625">
    <property type="entry name" value="JDOMAIN"/>
</dbReference>
<dbReference type="SUPFAM" id="SSF49493">
    <property type="entry name" value="HSP40/DnaJ peptide-binding domain"/>
    <property type="match status" value="2"/>
</dbReference>
<dbReference type="EMBL" id="VCLB01000001">
    <property type="protein sequence ID" value="TNB49857.1"/>
    <property type="molecule type" value="Genomic_DNA"/>
</dbReference>
<name>A0A5C4JXA3_9HYPH</name>
<dbReference type="Pfam" id="PF01556">
    <property type="entry name" value="DnaJ_C"/>
    <property type="match status" value="1"/>
</dbReference>
<sequence length="312" mass="33660">MAQQQHDPYQLLGVAKTASQDEIKKAYRQLAKKLHPDLNPGDAAKAEQFGQVTAAYDLLSDPEKRRRFDAGEIDINQQERPERQYYRAHAEADPSARYEFEGGFDDLGEFFARAFGGRASGGSFGERGSMRMRGQDRHFHLQVSLIEALTGAKKTVGLPEGGKIALTIPAGIEDGKTMRLAGKGEPGLNGGPPGDAYVRVEVLPDPVFARDGDDIKIDLPVGIDEAVLGATVSVPTIDGRVNLKVPPNSSSGRVMRLKGKGAPKTGGGAGDMLVTLKIVLPPKADPALEEALKAWRENHPHDPRAGWKGGRR</sequence>
<dbReference type="FunFam" id="2.60.260.20:FF:000013">
    <property type="entry name" value="DnaJ subfamily B member 11"/>
    <property type="match status" value="1"/>
</dbReference>
<protein>
    <submittedName>
        <fullName evidence="4">J domain-containing protein</fullName>
    </submittedName>
</protein>
<feature type="compositionally biased region" description="Basic and acidic residues" evidence="2">
    <location>
        <begin position="292"/>
        <end position="305"/>
    </location>
</feature>
<comment type="caution">
    <text evidence="4">The sequence shown here is derived from an EMBL/GenBank/DDBJ whole genome shotgun (WGS) entry which is preliminary data.</text>
</comment>